<evidence type="ECO:0000256" key="3">
    <source>
        <dbReference type="ARBA" id="ARBA00022723"/>
    </source>
</evidence>
<name>A0A1E3H8I3_9HYPH</name>
<dbReference type="GO" id="GO:0004416">
    <property type="term" value="F:hydroxyacylglutathione hydrolase activity"/>
    <property type="evidence" value="ECO:0007669"/>
    <property type="project" value="UniProtKB-EC"/>
</dbReference>
<keyword evidence="3" id="KW-0479">Metal-binding</keyword>
<dbReference type="PANTHER" id="PTHR43705:SF1">
    <property type="entry name" value="HYDROXYACYLGLUTATHIONE HYDROLASE GLOB"/>
    <property type="match status" value="1"/>
</dbReference>
<dbReference type="InterPro" id="IPR036866">
    <property type="entry name" value="RibonucZ/Hydroxyglut_hydro"/>
</dbReference>
<dbReference type="InterPro" id="IPR032282">
    <property type="entry name" value="HAGH_C"/>
</dbReference>
<dbReference type="InterPro" id="IPR050110">
    <property type="entry name" value="Glyoxalase_II_hydrolase"/>
</dbReference>
<gene>
    <name evidence="9" type="primary">gloB_1</name>
    <name evidence="9" type="ORF">A6302_00135</name>
</gene>
<proteinExistence type="predicted"/>
<dbReference type="EC" id="3.1.2.6" evidence="2"/>
<comment type="pathway">
    <text evidence="1">Secondary metabolite metabolism; methylglyoxal degradation; (R)-lactate from methylglyoxal: step 2/2.</text>
</comment>
<evidence type="ECO:0000256" key="1">
    <source>
        <dbReference type="ARBA" id="ARBA00004963"/>
    </source>
</evidence>
<dbReference type="PATRIC" id="fig|1439726.3.peg.140"/>
<evidence type="ECO:0000256" key="5">
    <source>
        <dbReference type="ARBA" id="ARBA00022833"/>
    </source>
</evidence>
<dbReference type="Proteomes" id="UP000094622">
    <property type="component" value="Unassembled WGS sequence"/>
</dbReference>
<dbReference type="Pfam" id="PF16123">
    <property type="entry name" value="HAGH_C"/>
    <property type="match status" value="1"/>
</dbReference>
<comment type="caution">
    <text evidence="9">The sequence shown here is derived from an EMBL/GenBank/DDBJ whole genome shotgun (WGS) entry which is preliminary data.</text>
</comment>
<dbReference type="Gene3D" id="3.60.15.10">
    <property type="entry name" value="Ribonuclease Z/Hydroxyacylglutathione hydrolase-like"/>
    <property type="match status" value="1"/>
</dbReference>
<dbReference type="SUPFAM" id="SSF56281">
    <property type="entry name" value="Metallo-hydrolase/oxidoreductase"/>
    <property type="match status" value="1"/>
</dbReference>
<protein>
    <recommendedName>
        <fullName evidence="2">hydroxyacylglutathione hydrolase</fullName>
        <ecNumber evidence="2">3.1.2.6</ecNumber>
    </recommendedName>
    <alternativeName>
        <fullName evidence="6">Glyoxalase II</fullName>
    </alternativeName>
</protein>
<dbReference type="PANTHER" id="PTHR43705">
    <property type="entry name" value="HYDROXYACYLGLUTATHIONE HYDROLASE"/>
    <property type="match status" value="1"/>
</dbReference>
<evidence type="ECO:0000256" key="6">
    <source>
        <dbReference type="ARBA" id="ARBA00031044"/>
    </source>
</evidence>
<evidence type="ECO:0000256" key="2">
    <source>
        <dbReference type="ARBA" id="ARBA00011917"/>
    </source>
</evidence>
<dbReference type="EMBL" id="MCRJ01000001">
    <property type="protein sequence ID" value="ODN72642.1"/>
    <property type="molecule type" value="Genomic_DNA"/>
</dbReference>
<evidence type="ECO:0000256" key="7">
    <source>
        <dbReference type="SAM" id="MobiDB-lite"/>
    </source>
</evidence>
<keyword evidence="5" id="KW-0862">Zinc</keyword>
<accession>A0A1E3H8I3</accession>
<reference evidence="9 10" key="1">
    <citation type="submission" date="2016-07" db="EMBL/GenBank/DDBJ databases">
        <title>Draft Genome Sequence of Methylobrevis pamukkalensis PK2.</title>
        <authorList>
            <person name="Vasilenko O.V."/>
            <person name="Doronina N.V."/>
            <person name="Shmareva M.N."/>
            <person name="Tarlachkov S.V."/>
            <person name="Mustakhimov I."/>
            <person name="Trotsenko Y.A."/>
        </authorList>
    </citation>
    <scope>NUCLEOTIDE SEQUENCE [LARGE SCALE GENOMIC DNA]</scope>
    <source>
        <strain evidence="9 10">PK2</strain>
    </source>
</reference>
<organism evidence="9 10">
    <name type="scientific">Methylobrevis pamukkalensis</name>
    <dbReference type="NCBI Taxonomy" id="1439726"/>
    <lineage>
        <taxon>Bacteria</taxon>
        <taxon>Pseudomonadati</taxon>
        <taxon>Pseudomonadota</taxon>
        <taxon>Alphaproteobacteria</taxon>
        <taxon>Hyphomicrobiales</taxon>
        <taxon>Pleomorphomonadaceae</taxon>
        <taxon>Methylobrevis</taxon>
    </lineage>
</organism>
<sequence>MRKVMTQHMKGEPTIPSTIGEELETNPFLRADDPAIAERLGMAGRSELEVFTELRRRKDSF</sequence>
<evidence type="ECO:0000313" key="9">
    <source>
        <dbReference type="EMBL" id="ODN72642.1"/>
    </source>
</evidence>
<evidence type="ECO:0000256" key="4">
    <source>
        <dbReference type="ARBA" id="ARBA00022801"/>
    </source>
</evidence>
<evidence type="ECO:0000313" key="10">
    <source>
        <dbReference type="Proteomes" id="UP000094622"/>
    </source>
</evidence>
<feature type="region of interest" description="Disordered" evidence="7">
    <location>
        <begin position="1"/>
        <end position="27"/>
    </location>
</feature>
<dbReference type="AlphaFoldDB" id="A0A1E3H8I3"/>
<keyword evidence="4 9" id="KW-0378">Hydrolase</keyword>
<dbReference type="GO" id="GO:0046872">
    <property type="term" value="F:metal ion binding"/>
    <property type="evidence" value="ECO:0007669"/>
    <property type="project" value="UniProtKB-KW"/>
</dbReference>
<keyword evidence="10" id="KW-1185">Reference proteome</keyword>
<feature type="domain" description="Hydroxyacylglutathione hydrolase C-terminal" evidence="8">
    <location>
        <begin position="2"/>
        <end position="61"/>
    </location>
</feature>
<evidence type="ECO:0000259" key="8">
    <source>
        <dbReference type="Pfam" id="PF16123"/>
    </source>
</evidence>